<dbReference type="GO" id="GO:0004568">
    <property type="term" value="F:chitinase activity"/>
    <property type="evidence" value="ECO:0007669"/>
    <property type="project" value="TreeGrafter"/>
</dbReference>
<dbReference type="SUPFAM" id="SSF51445">
    <property type="entry name" value="(Trans)glycosidases"/>
    <property type="match status" value="1"/>
</dbReference>
<protein>
    <recommendedName>
        <fullName evidence="2">GH18 domain-containing protein</fullName>
    </recommendedName>
</protein>
<keyword evidence="1" id="KW-0732">Signal</keyword>
<dbReference type="InterPro" id="IPR050314">
    <property type="entry name" value="Glycosyl_Hydrlase_18"/>
</dbReference>
<dbReference type="VEuPathDB" id="VectorBase:BGLAX_039837"/>
<name>A0A2C9M467_BIOGL</name>
<dbReference type="GO" id="GO:0006032">
    <property type="term" value="P:chitin catabolic process"/>
    <property type="evidence" value="ECO:0007669"/>
    <property type="project" value="TreeGrafter"/>
</dbReference>
<accession>A0A2C9M467</accession>
<feature type="chain" id="PRO_5012157742" description="GH18 domain-containing protein" evidence="1">
    <location>
        <begin position="19"/>
        <end position="330"/>
    </location>
</feature>
<dbReference type="KEGG" id="bgt:106061743"/>
<dbReference type="InterPro" id="IPR001223">
    <property type="entry name" value="Glyco_hydro18_cat"/>
</dbReference>
<dbReference type="GO" id="GO:0005975">
    <property type="term" value="P:carbohydrate metabolic process"/>
    <property type="evidence" value="ECO:0007669"/>
    <property type="project" value="InterPro"/>
</dbReference>
<sequence>MKLAYLSVHLLCLVSCQAAPCGVFICNVNVAALAQSRFESNLLDPRTCQTVILEYATSENNELRHHRAVTQFYPMIRDSRRQFNNFKALIEVKTDVISNGENFNTMFLIQETRSIFIQSCIDYLRYYELDGISVKHTSFPQWFFKNYFLKLLQEMNDAFVKESETTGRPKFLLYIVLSTKKYIIENFYDIPTMFRLADIVKLDTHFFSYSLTETWLHRHHSRIYGNNTYDELNIDYIVTYFLSRGALKSKLTISIAFFGYLFVKMPLVSDYRKRYARYYVVESFTEVQRGRGKPDKDELFLIYKGLKTIVGEPKSVSRLHKSSELLVEVH</sequence>
<dbReference type="Proteomes" id="UP000076420">
    <property type="component" value="Unassembled WGS sequence"/>
</dbReference>
<dbReference type="PANTHER" id="PTHR11177">
    <property type="entry name" value="CHITINASE"/>
    <property type="match status" value="1"/>
</dbReference>
<proteinExistence type="predicted"/>
<dbReference type="STRING" id="6526.A0A2C9M467"/>
<evidence type="ECO:0000313" key="3">
    <source>
        <dbReference type="EnsemblMetazoa" id="BGLB038307-PA"/>
    </source>
</evidence>
<dbReference type="Gene3D" id="3.20.20.80">
    <property type="entry name" value="Glycosidases"/>
    <property type="match status" value="1"/>
</dbReference>
<dbReference type="EnsemblMetazoa" id="BGLB038307-RA">
    <property type="protein sequence ID" value="BGLB038307-PA"/>
    <property type="gene ID" value="BGLB038307"/>
</dbReference>
<organism evidence="3 4">
    <name type="scientific">Biomphalaria glabrata</name>
    <name type="common">Bloodfluke planorb</name>
    <name type="synonym">Freshwater snail</name>
    <dbReference type="NCBI Taxonomy" id="6526"/>
    <lineage>
        <taxon>Eukaryota</taxon>
        <taxon>Metazoa</taxon>
        <taxon>Spiralia</taxon>
        <taxon>Lophotrochozoa</taxon>
        <taxon>Mollusca</taxon>
        <taxon>Gastropoda</taxon>
        <taxon>Heterobranchia</taxon>
        <taxon>Euthyneura</taxon>
        <taxon>Panpulmonata</taxon>
        <taxon>Hygrophila</taxon>
        <taxon>Lymnaeoidea</taxon>
        <taxon>Planorbidae</taxon>
        <taxon>Biomphalaria</taxon>
    </lineage>
</organism>
<dbReference type="PANTHER" id="PTHR11177:SF390">
    <property type="entry name" value="CHITINASE 11"/>
    <property type="match status" value="1"/>
</dbReference>
<evidence type="ECO:0000256" key="1">
    <source>
        <dbReference type="SAM" id="SignalP"/>
    </source>
</evidence>
<dbReference type="InterPro" id="IPR017853">
    <property type="entry name" value="GH"/>
</dbReference>
<feature type="domain" description="GH18" evidence="2">
    <location>
        <begin position="22"/>
        <end position="330"/>
    </location>
</feature>
<dbReference type="PROSITE" id="PS51910">
    <property type="entry name" value="GH18_2"/>
    <property type="match status" value="1"/>
</dbReference>
<evidence type="ECO:0000313" key="4">
    <source>
        <dbReference type="Proteomes" id="UP000076420"/>
    </source>
</evidence>
<dbReference type="VEuPathDB" id="VectorBase:BGLB038307"/>
<dbReference type="GO" id="GO:0008061">
    <property type="term" value="F:chitin binding"/>
    <property type="evidence" value="ECO:0007669"/>
    <property type="project" value="TreeGrafter"/>
</dbReference>
<reference evidence="3" key="1">
    <citation type="submission" date="2020-05" db="UniProtKB">
        <authorList>
            <consortium name="EnsemblMetazoa"/>
        </authorList>
    </citation>
    <scope>IDENTIFICATION</scope>
    <source>
        <strain evidence="3">BB02</strain>
    </source>
</reference>
<dbReference type="GO" id="GO:0005576">
    <property type="term" value="C:extracellular region"/>
    <property type="evidence" value="ECO:0007669"/>
    <property type="project" value="TreeGrafter"/>
</dbReference>
<dbReference type="Pfam" id="PF00704">
    <property type="entry name" value="Glyco_hydro_18"/>
    <property type="match status" value="1"/>
</dbReference>
<gene>
    <name evidence="3" type="primary">106061743</name>
</gene>
<evidence type="ECO:0000259" key="2">
    <source>
        <dbReference type="PROSITE" id="PS51910"/>
    </source>
</evidence>
<feature type="signal peptide" evidence="1">
    <location>
        <begin position="1"/>
        <end position="18"/>
    </location>
</feature>
<dbReference type="AlphaFoldDB" id="A0A2C9M467"/>